<dbReference type="Gene3D" id="3.20.20.80">
    <property type="entry name" value="Glycosidases"/>
    <property type="match status" value="1"/>
</dbReference>
<accession>A0AAD5SXD6</accession>
<reference evidence="1" key="1">
    <citation type="submission" date="2020-05" db="EMBL/GenBank/DDBJ databases">
        <title>Phylogenomic resolution of chytrid fungi.</title>
        <authorList>
            <person name="Stajich J.E."/>
            <person name="Amses K."/>
            <person name="Simmons R."/>
            <person name="Seto K."/>
            <person name="Myers J."/>
            <person name="Bonds A."/>
            <person name="Quandt C.A."/>
            <person name="Barry K."/>
            <person name="Liu P."/>
            <person name="Grigoriev I."/>
            <person name="Longcore J.E."/>
            <person name="James T.Y."/>
        </authorList>
    </citation>
    <scope>NUCLEOTIDE SEQUENCE</scope>
    <source>
        <strain evidence="1">JEL0513</strain>
    </source>
</reference>
<dbReference type="AlphaFoldDB" id="A0AAD5SXD6"/>
<sequence length="370" mass="41782">NGNNKNNNYNDYVHKYNHNNNENDYYNYNYNEYDAHTNYNDYDHNDYDYYNNNNNKYSANNTTSNQKVLTALQAAGITIIRIFITQIFANTKSTDSIGTLDLEPIAIGSYNDAVLNQIDTLMYRATLLGIRLQITMHDRWVLDSTWGICDVYCATYTTTDPITGVPNISQFYTSSSATAAFDARLAYIVSHRNPLMGSRAWMDIPEGVYSFEIENEAMGMSNGVEQTGDLMWWCIRATQLRKVIGNSQVLIGTGGGQTFETSLIPQNLGCEAIDVVGMHSYDNSESYFNASLYNGMQSAKDYGKRVILQEFGATSAKDQWVAIVASICNSLRIPWMPWEVSTVSLQSDYEFWTDDAATWAALTQYAHQAI</sequence>
<proteinExistence type="predicted"/>
<comment type="caution">
    <text evidence="1">The sequence shown here is derived from an EMBL/GenBank/DDBJ whole genome shotgun (WGS) entry which is preliminary data.</text>
</comment>
<evidence type="ECO:0008006" key="3">
    <source>
        <dbReference type="Google" id="ProtNLM"/>
    </source>
</evidence>
<keyword evidence="2" id="KW-1185">Reference proteome</keyword>
<dbReference type="EMBL" id="JADGJH010001505">
    <property type="protein sequence ID" value="KAJ3112782.1"/>
    <property type="molecule type" value="Genomic_DNA"/>
</dbReference>
<name>A0AAD5SXD6_9FUNG</name>
<feature type="non-terminal residue" evidence="1">
    <location>
        <position position="1"/>
    </location>
</feature>
<dbReference type="InterPro" id="IPR017853">
    <property type="entry name" value="GH"/>
</dbReference>
<dbReference type="Proteomes" id="UP001211907">
    <property type="component" value="Unassembled WGS sequence"/>
</dbReference>
<organism evidence="1 2">
    <name type="scientific">Physocladia obscura</name>
    <dbReference type="NCBI Taxonomy" id="109957"/>
    <lineage>
        <taxon>Eukaryota</taxon>
        <taxon>Fungi</taxon>
        <taxon>Fungi incertae sedis</taxon>
        <taxon>Chytridiomycota</taxon>
        <taxon>Chytridiomycota incertae sedis</taxon>
        <taxon>Chytridiomycetes</taxon>
        <taxon>Chytridiales</taxon>
        <taxon>Chytriomycetaceae</taxon>
        <taxon>Physocladia</taxon>
    </lineage>
</organism>
<evidence type="ECO:0000313" key="2">
    <source>
        <dbReference type="Proteomes" id="UP001211907"/>
    </source>
</evidence>
<protein>
    <recommendedName>
        <fullName evidence="3">Glycoside hydrolase family 5 protein</fullName>
    </recommendedName>
</protein>
<gene>
    <name evidence="1" type="ORF">HK100_002214</name>
</gene>
<evidence type="ECO:0000313" key="1">
    <source>
        <dbReference type="EMBL" id="KAJ3112782.1"/>
    </source>
</evidence>
<dbReference type="SUPFAM" id="SSF51445">
    <property type="entry name" value="(Trans)glycosidases"/>
    <property type="match status" value="1"/>
</dbReference>